<dbReference type="NCBIfam" id="TIGR04294">
    <property type="entry name" value="pre_pil_HX9DG"/>
    <property type="match status" value="1"/>
</dbReference>
<name>A0A2S8FF26_9BACT</name>
<organism evidence="3 4">
    <name type="scientific">Blastopirellula marina</name>
    <dbReference type="NCBI Taxonomy" id="124"/>
    <lineage>
        <taxon>Bacteria</taxon>
        <taxon>Pseudomonadati</taxon>
        <taxon>Planctomycetota</taxon>
        <taxon>Planctomycetia</taxon>
        <taxon>Pirellulales</taxon>
        <taxon>Pirellulaceae</taxon>
        <taxon>Blastopirellula</taxon>
    </lineage>
</organism>
<dbReference type="EMBL" id="PUIA01000038">
    <property type="protein sequence ID" value="PQO30781.1"/>
    <property type="molecule type" value="Genomic_DNA"/>
</dbReference>
<dbReference type="PROSITE" id="PS00409">
    <property type="entry name" value="PROKAR_NTER_METHYL"/>
    <property type="match status" value="1"/>
</dbReference>
<evidence type="ECO:0000313" key="3">
    <source>
        <dbReference type="EMBL" id="PQO30781.1"/>
    </source>
</evidence>
<feature type="transmembrane region" description="Helical" evidence="1">
    <location>
        <begin position="20"/>
        <end position="38"/>
    </location>
</feature>
<dbReference type="InterPro" id="IPR012902">
    <property type="entry name" value="N_methyl_site"/>
</dbReference>
<dbReference type="PANTHER" id="PTHR30093">
    <property type="entry name" value="GENERAL SECRETION PATHWAY PROTEIN G"/>
    <property type="match status" value="1"/>
</dbReference>
<comment type="caution">
    <text evidence="3">The sequence shown here is derived from an EMBL/GenBank/DDBJ whole genome shotgun (WGS) entry which is preliminary data.</text>
</comment>
<reference evidence="3 4" key="1">
    <citation type="submission" date="2018-02" db="EMBL/GenBank/DDBJ databases">
        <title>Comparative genomes isolates from brazilian mangrove.</title>
        <authorList>
            <person name="Araujo J.E."/>
            <person name="Taketani R.G."/>
            <person name="Silva M.C.P."/>
            <person name="Loureco M.V."/>
            <person name="Andreote F.D."/>
        </authorList>
    </citation>
    <scope>NUCLEOTIDE SEQUENCE [LARGE SCALE GENOMIC DNA]</scope>
    <source>
        <strain evidence="3 4">HEX-2 MGV</strain>
    </source>
</reference>
<dbReference type="AlphaFoldDB" id="A0A2S8FF26"/>
<proteinExistence type="predicted"/>
<dbReference type="Proteomes" id="UP000240009">
    <property type="component" value="Unassembled WGS sequence"/>
</dbReference>
<feature type="domain" description="DUF1559" evidence="2">
    <location>
        <begin position="39"/>
        <end position="303"/>
    </location>
</feature>
<keyword evidence="1" id="KW-0472">Membrane</keyword>
<keyword evidence="1" id="KW-0812">Transmembrane</keyword>
<dbReference type="OrthoDB" id="240776at2"/>
<accession>A0A2S8FF26</accession>
<dbReference type="PANTHER" id="PTHR30093:SF2">
    <property type="entry name" value="TYPE II SECRETION SYSTEM PROTEIN H"/>
    <property type="match status" value="1"/>
</dbReference>
<dbReference type="InterPro" id="IPR011453">
    <property type="entry name" value="DUF1559"/>
</dbReference>
<dbReference type="NCBIfam" id="TIGR02532">
    <property type="entry name" value="IV_pilin_GFxxxE"/>
    <property type="match status" value="1"/>
</dbReference>
<dbReference type="InterPro" id="IPR027558">
    <property type="entry name" value="Pre_pil_HX9DG_C"/>
</dbReference>
<dbReference type="SUPFAM" id="SSF54523">
    <property type="entry name" value="Pili subunits"/>
    <property type="match status" value="1"/>
</dbReference>
<evidence type="ECO:0000259" key="2">
    <source>
        <dbReference type="Pfam" id="PF07596"/>
    </source>
</evidence>
<protein>
    <recommendedName>
        <fullName evidence="2">DUF1559 domain-containing protein</fullName>
    </recommendedName>
</protein>
<dbReference type="InterPro" id="IPR045584">
    <property type="entry name" value="Pilin-like"/>
</dbReference>
<dbReference type="Pfam" id="PF07596">
    <property type="entry name" value="SBP_bac_10"/>
    <property type="match status" value="1"/>
</dbReference>
<gene>
    <name evidence="3" type="ORF">C5Y96_14910</name>
</gene>
<dbReference type="Pfam" id="PF07963">
    <property type="entry name" value="N_methyl"/>
    <property type="match status" value="1"/>
</dbReference>
<keyword evidence="1" id="KW-1133">Transmembrane helix</keyword>
<evidence type="ECO:0000313" key="4">
    <source>
        <dbReference type="Proteomes" id="UP000240009"/>
    </source>
</evidence>
<sequence>MPVRTHVSPSPRGGFTLVELLVVIAIIGVLIALLLPAVQQAREAARRMQCANNLRQLGLGLHNFHDTYGHFPPGGTKAGYGGYTWGTFILPYIEQNNVWEGIAQEGGSYPPDPTGQRDSIFCNCSDGGNGNWGDPGYEQTVIDAFMCPSDVLPGQRPHSDEQVKCGKSNYAANYGTNGDGFTDRFRTGQLVDMAAITDGTSNTIALGECGGSKSGIAPNGDNEAYPIWAGYARRGGVSYYTQWSNKRQASSSAPINLNNGGGVDGSGATSWSLNSGFGSLHPGGCQFIFADASVHFIAETIDLTAYDDLGTRNDGHIVSGY</sequence>
<evidence type="ECO:0000256" key="1">
    <source>
        <dbReference type="SAM" id="Phobius"/>
    </source>
</evidence>
<dbReference type="Gene3D" id="3.30.700.10">
    <property type="entry name" value="Glycoprotein, Type 4 Pilin"/>
    <property type="match status" value="1"/>
</dbReference>